<dbReference type="PANTHER" id="PTHR43130:SF2">
    <property type="entry name" value="DJ-1_PFPI DOMAIN-CONTAINING PROTEIN"/>
    <property type="match status" value="1"/>
</dbReference>
<comment type="caution">
    <text evidence="2">The sequence shown here is derived from an EMBL/GenBank/DDBJ whole genome shotgun (WGS) entry which is preliminary data.</text>
</comment>
<keyword evidence="3" id="KW-1185">Reference proteome</keyword>
<gene>
    <name evidence="2" type="ORF">F0Q45_22820</name>
</gene>
<dbReference type="InterPro" id="IPR029062">
    <property type="entry name" value="Class_I_gatase-like"/>
</dbReference>
<evidence type="ECO:0000313" key="3">
    <source>
        <dbReference type="Proteomes" id="UP000324701"/>
    </source>
</evidence>
<dbReference type="PANTHER" id="PTHR43130">
    <property type="entry name" value="ARAC-FAMILY TRANSCRIPTIONAL REGULATOR"/>
    <property type="match status" value="1"/>
</dbReference>
<accession>A0A5B1BIC8</accession>
<reference evidence="2 3" key="1">
    <citation type="submission" date="2019-09" db="EMBL/GenBank/DDBJ databases">
        <title>Report of infection by Mycobacterium simiae a patient suffering from pulmonary tuberculosis.</title>
        <authorList>
            <person name="Mohanty P.S."/>
            <person name="Bansal A.K."/>
            <person name="Singh H."/>
            <person name="Sharma S."/>
            <person name="Patil S.A."/>
            <person name="Upadhaya P."/>
            <person name="Singh P.K."/>
            <person name="Kumar D."/>
            <person name="Kumar S."/>
            <person name="Singh R.K."/>
            <person name="Chaudhary B."/>
        </authorList>
    </citation>
    <scope>NUCLEOTIDE SEQUENCE [LARGE SCALE GENOMIC DNA]</scope>
    <source>
        <strain evidence="2 3">JAL-560-SIM</strain>
    </source>
</reference>
<dbReference type="OrthoDB" id="4265717at2"/>
<feature type="domain" description="DJ-1/PfpI" evidence="1">
    <location>
        <begin position="2"/>
        <end position="165"/>
    </location>
</feature>
<name>A0A5B1BIC8_MYCSI</name>
<dbReference type="EMBL" id="VTZN01000208">
    <property type="protein sequence ID" value="KAA1247004.1"/>
    <property type="molecule type" value="Genomic_DNA"/>
</dbReference>
<dbReference type="Pfam" id="PF01965">
    <property type="entry name" value="DJ-1_PfpI"/>
    <property type="match status" value="1"/>
</dbReference>
<proteinExistence type="predicted"/>
<dbReference type="GO" id="GO:0006355">
    <property type="term" value="P:regulation of DNA-templated transcription"/>
    <property type="evidence" value="ECO:0007669"/>
    <property type="project" value="TreeGrafter"/>
</dbReference>
<dbReference type="Gene3D" id="3.40.50.880">
    <property type="match status" value="1"/>
</dbReference>
<dbReference type="InterPro" id="IPR002818">
    <property type="entry name" value="DJ-1/PfpI"/>
</dbReference>
<sequence>MQVAIPLFPRFTALDAVGPYEVLQRIPSIEVVFVGRRRGEVRTENGMLGVTCDATFGDVSAPDVVVVPGGIGTRVLIGDDTIRGWLQSVHPGTRFTTSVCTGALLLAGAGLLDGLTATTHWRAAQQLNELGARYVPERVVEHLPQRIISAAGVSSGIDMALRLVELLVDREAARAAQLLIEYDPRPPFDSGALAKADEATRARAAEFLQFRK</sequence>
<dbReference type="SUPFAM" id="SSF52317">
    <property type="entry name" value="Class I glutamine amidotransferase-like"/>
    <property type="match status" value="1"/>
</dbReference>
<dbReference type="Proteomes" id="UP000324701">
    <property type="component" value="Unassembled WGS sequence"/>
</dbReference>
<dbReference type="InterPro" id="IPR052158">
    <property type="entry name" value="INH-QAR"/>
</dbReference>
<protein>
    <submittedName>
        <fullName evidence="2">DJ-1/PfpI family protein</fullName>
    </submittedName>
</protein>
<evidence type="ECO:0000313" key="2">
    <source>
        <dbReference type="EMBL" id="KAA1247004.1"/>
    </source>
</evidence>
<evidence type="ECO:0000259" key="1">
    <source>
        <dbReference type="Pfam" id="PF01965"/>
    </source>
</evidence>
<dbReference type="AlphaFoldDB" id="A0A5B1BIC8"/>
<organism evidence="2 3">
    <name type="scientific">Mycobacterium simiae</name>
    <name type="common">Mycobacterium habana</name>
    <dbReference type="NCBI Taxonomy" id="1784"/>
    <lineage>
        <taxon>Bacteria</taxon>
        <taxon>Bacillati</taxon>
        <taxon>Actinomycetota</taxon>
        <taxon>Actinomycetes</taxon>
        <taxon>Mycobacteriales</taxon>
        <taxon>Mycobacteriaceae</taxon>
        <taxon>Mycobacterium</taxon>
        <taxon>Mycobacterium simiae complex</taxon>
    </lineage>
</organism>
<dbReference type="CDD" id="cd03139">
    <property type="entry name" value="GATase1_PfpI_2"/>
    <property type="match status" value="1"/>
</dbReference>
<dbReference type="RefSeq" id="WP_149656079.1">
    <property type="nucleotide sequence ID" value="NZ_VTZN01000208.1"/>
</dbReference>